<keyword evidence="4" id="KW-1185">Reference proteome</keyword>
<evidence type="ECO:0000313" key="1">
    <source>
        <dbReference type="EMBL" id="MBA5246480.1"/>
    </source>
</evidence>
<reference evidence="1" key="3">
    <citation type="submission" date="2020-07" db="EMBL/GenBank/DDBJ databases">
        <authorList>
            <person name="Yang C."/>
        </authorList>
    </citation>
    <scope>NUCLEOTIDE SEQUENCE</scope>
    <source>
        <strain evidence="1">Cx-624</strain>
    </source>
</reference>
<dbReference type="KEGG" id="cbau:H1R16_10695"/>
<reference evidence="2 3" key="1">
    <citation type="submission" date="2020-07" db="EMBL/GenBank/DDBJ databases">
        <title>Chryseobacterium sp.cx-624.</title>
        <authorList>
            <person name="Yang C."/>
        </authorList>
    </citation>
    <scope>NUCLEOTIDE SEQUENCE [LARGE SCALE GENOMIC DNA]</scope>
    <source>
        <strain evidence="2">Cx-624</strain>
        <strain evidence="3">cx-624</strain>
    </source>
</reference>
<evidence type="ECO:0000313" key="3">
    <source>
        <dbReference type="Proteomes" id="UP000515349"/>
    </source>
</evidence>
<organism evidence="2 3">
    <name type="scientific">Marnyiella aurantia</name>
    <dbReference type="NCBI Taxonomy" id="2758037"/>
    <lineage>
        <taxon>Bacteria</taxon>
        <taxon>Pseudomonadati</taxon>
        <taxon>Bacteroidota</taxon>
        <taxon>Flavobacteriia</taxon>
        <taxon>Flavobacteriales</taxon>
        <taxon>Weeksellaceae</taxon>
        <taxon>Marnyiella</taxon>
    </lineage>
</organism>
<dbReference type="EMBL" id="CP059472">
    <property type="protein sequence ID" value="QMS98154.1"/>
    <property type="molecule type" value="Genomic_DNA"/>
</dbReference>
<dbReference type="AlphaFoldDB" id="A0A7D7LQ01"/>
<dbReference type="SUPFAM" id="SSF160387">
    <property type="entry name" value="NosL/MerB-like"/>
    <property type="match status" value="1"/>
</dbReference>
<dbReference type="PANTHER" id="PTHR41247">
    <property type="entry name" value="HTH-TYPE TRANSCRIPTIONAL REPRESSOR YCNK"/>
    <property type="match status" value="1"/>
</dbReference>
<accession>A0A7D7LQ01</accession>
<name>A0A7D7LQ01_9FLAO</name>
<dbReference type="Pfam" id="PF05573">
    <property type="entry name" value="NosL"/>
    <property type="match status" value="1"/>
</dbReference>
<protein>
    <submittedName>
        <fullName evidence="2">Nitrous oxide reductase accessory protein NosL</fullName>
    </submittedName>
</protein>
<evidence type="ECO:0000313" key="2">
    <source>
        <dbReference type="EMBL" id="QMS98154.1"/>
    </source>
</evidence>
<dbReference type="InterPro" id="IPR008719">
    <property type="entry name" value="N2O_reductase_NosL"/>
</dbReference>
<gene>
    <name evidence="2" type="ORF">H1R16_10695</name>
    <name evidence="1" type="ORF">H2507_04770</name>
</gene>
<evidence type="ECO:0000313" key="4">
    <source>
        <dbReference type="Proteomes" id="UP000539710"/>
    </source>
</evidence>
<proteinExistence type="predicted"/>
<dbReference type="PANTHER" id="PTHR41247:SF1">
    <property type="entry name" value="HTH-TYPE TRANSCRIPTIONAL REPRESSOR YCNK"/>
    <property type="match status" value="1"/>
</dbReference>
<sequence length="136" mass="14643">MKISKILFISASVLAIMSCQKSGPKDIAVGKDQCDNCRMTITDVKYATQLITDKGRTYKFDDLSCMTMYESSNPEKATNAKTYVVDFASGQFLEKSRATFIKGGSIKSPMGGNTQAFRDKAAAQKAAAATGATLTK</sequence>
<dbReference type="PROSITE" id="PS51257">
    <property type="entry name" value="PROKAR_LIPOPROTEIN"/>
    <property type="match status" value="1"/>
</dbReference>
<dbReference type="RefSeq" id="WP_181886560.1">
    <property type="nucleotide sequence ID" value="NZ_CP059472.1"/>
</dbReference>
<dbReference type="Proteomes" id="UP000539710">
    <property type="component" value="Unassembled WGS sequence"/>
</dbReference>
<dbReference type="EMBL" id="JACEUX010000001">
    <property type="protein sequence ID" value="MBA5246480.1"/>
    <property type="molecule type" value="Genomic_DNA"/>
</dbReference>
<dbReference type="Proteomes" id="UP000515349">
    <property type="component" value="Chromosome"/>
</dbReference>
<reference evidence="4" key="2">
    <citation type="submission" date="2020-07" db="EMBL/GenBank/DDBJ databases">
        <title>Flavobacterium sp. xlx-214.</title>
        <authorList>
            <person name="Yang C."/>
        </authorList>
    </citation>
    <scope>NUCLEOTIDE SEQUENCE [LARGE SCALE GENOMIC DNA]</scope>
    <source>
        <strain evidence="4">CX-624</strain>
    </source>
</reference>